<proteinExistence type="predicted"/>
<evidence type="ECO:0000259" key="1">
    <source>
        <dbReference type="Pfam" id="PF01717"/>
    </source>
</evidence>
<dbReference type="KEGG" id="ahg:AHOG_23975"/>
<protein>
    <submittedName>
        <fullName evidence="2">Cobalamin-independent synthase, Catalytic domain</fullName>
    </submittedName>
</protein>
<accession>A0A221W9L3</accession>
<dbReference type="GO" id="GO:0008270">
    <property type="term" value="F:zinc ion binding"/>
    <property type="evidence" value="ECO:0007669"/>
    <property type="project" value="InterPro"/>
</dbReference>
<dbReference type="AlphaFoldDB" id="A0A221W9L3"/>
<dbReference type="GO" id="GO:0009086">
    <property type="term" value="P:methionine biosynthetic process"/>
    <property type="evidence" value="ECO:0007669"/>
    <property type="project" value="InterPro"/>
</dbReference>
<dbReference type="Proteomes" id="UP000204221">
    <property type="component" value="Chromosome"/>
</dbReference>
<dbReference type="Pfam" id="PF01717">
    <property type="entry name" value="Meth_synt_2"/>
    <property type="match status" value="1"/>
</dbReference>
<dbReference type="InterPro" id="IPR002629">
    <property type="entry name" value="Met_Synth_C/arc"/>
</dbReference>
<evidence type="ECO:0000313" key="3">
    <source>
        <dbReference type="Proteomes" id="UP000204221"/>
    </source>
</evidence>
<dbReference type="Gene3D" id="3.20.20.210">
    <property type="match status" value="1"/>
</dbReference>
<dbReference type="GO" id="GO:0003871">
    <property type="term" value="F:5-methyltetrahydropteroyltriglutamate-homocysteine S-methyltransferase activity"/>
    <property type="evidence" value="ECO:0007669"/>
    <property type="project" value="InterPro"/>
</dbReference>
<dbReference type="InterPro" id="IPR038071">
    <property type="entry name" value="UROD/MetE-like_sf"/>
</dbReference>
<organism evidence="2 3">
    <name type="scientific">Actinoalloteichus hoggarensis</name>
    <dbReference type="NCBI Taxonomy" id="1470176"/>
    <lineage>
        <taxon>Bacteria</taxon>
        <taxon>Bacillati</taxon>
        <taxon>Actinomycetota</taxon>
        <taxon>Actinomycetes</taxon>
        <taxon>Pseudonocardiales</taxon>
        <taxon>Pseudonocardiaceae</taxon>
        <taxon>Actinoalloteichus</taxon>
    </lineage>
</organism>
<dbReference type="SUPFAM" id="SSF51726">
    <property type="entry name" value="UROD/MetE-like"/>
    <property type="match status" value="1"/>
</dbReference>
<evidence type="ECO:0000313" key="2">
    <source>
        <dbReference type="EMBL" id="ASO22401.1"/>
    </source>
</evidence>
<dbReference type="CDD" id="cd03310">
    <property type="entry name" value="CIMS_like"/>
    <property type="match status" value="1"/>
</dbReference>
<gene>
    <name evidence="2" type="ORF">AHOG_23975</name>
</gene>
<name>A0A221W9L3_9PSEU</name>
<reference evidence="2 3" key="1">
    <citation type="submission" date="2017-07" db="EMBL/GenBank/DDBJ databases">
        <title>Complete genome sequence of Actinoalloteichus hoggarensis DSM 45943, type strain of Actinoalloteichus hoggarensis.</title>
        <authorList>
            <person name="Ruckert C."/>
            <person name="Nouioui I."/>
            <person name="Willmese J."/>
            <person name="van Wezel G."/>
            <person name="Klenk H.-P."/>
            <person name="Kalinowski J."/>
            <person name="Zotchev S.B."/>
        </authorList>
    </citation>
    <scope>NUCLEOTIDE SEQUENCE [LARGE SCALE GENOMIC DNA]</scope>
    <source>
        <strain evidence="2 3">DSM 45943</strain>
    </source>
</reference>
<dbReference type="EMBL" id="CP022521">
    <property type="protein sequence ID" value="ASO22401.1"/>
    <property type="molecule type" value="Genomic_DNA"/>
</dbReference>
<feature type="domain" description="Cobalamin-independent methionine synthase MetE C-terminal/archaeal" evidence="1">
    <location>
        <begin position="12"/>
        <end position="335"/>
    </location>
</feature>
<sequence>MIVTNTPWPAGTATAIGSMPGTDAMEAVRIVLGELPDLPHLPELPDRGVGADLLGRTAALLVAMPVEVVPSGYRLAARSGLDQRRAQDLMRMDLDALDAVLQETGVRPERLKVQLAGPWTFAASVELPRGHRLLTDAGALRDLVESQMEGLTAHVRELTERTGAQIVVQIDEPSLPAVIDGRLPTPSGLDRVPAVPAPEAQNVLAGVVAAAEKATGAPVLVHCCAPDAPSTLLRGAGAGAVGVDLTLPLTESTTALDAIGELWDSGATLLLGLLPGTDPTRPPTLRAAARPAFELVDRLGFPRALLATKAVPTPACGFAGASPEWTRTAMTTLRELGRVFLEPPEDW</sequence>
<keyword evidence="3" id="KW-1185">Reference proteome</keyword>